<evidence type="ECO:0000313" key="2">
    <source>
        <dbReference type="Proteomes" id="UP000280298"/>
    </source>
</evidence>
<evidence type="ECO:0000313" key="1">
    <source>
        <dbReference type="EMBL" id="AZQ40078.1"/>
    </source>
</evidence>
<keyword evidence="2" id="KW-1185">Reference proteome</keyword>
<organism evidence="1 2">
    <name type="scientific">Streptomyces cyaneochromogenes</name>
    <dbReference type="NCBI Taxonomy" id="2496836"/>
    <lineage>
        <taxon>Bacteria</taxon>
        <taxon>Bacillati</taxon>
        <taxon>Actinomycetota</taxon>
        <taxon>Actinomycetes</taxon>
        <taxon>Kitasatosporales</taxon>
        <taxon>Streptomycetaceae</taxon>
        <taxon>Streptomyces</taxon>
    </lineage>
</organism>
<dbReference type="EMBL" id="CP034539">
    <property type="protein sequence ID" value="AZQ40078.1"/>
    <property type="molecule type" value="Genomic_DNA"/>
</dbReference>
<dbReference type="Proteomes" id="UP000280298">
    <property type="component" value="Chromosome"/>
</dbReference>
<proteinExistence type="predicted"/>
<reference evidence="1 2" key="1">
    <citation type="journal article" date="2019" name="Int. J. Syst. Evol. Microbiol.">
        <title>Streptomyces cyaneochromogenes sp. nov., a blue pigment-producing actinomycete from manganese-contaminated soil.</title>
        <authorList>
            <person name="Tang X."/>
            <person name="Zhao J."/>
            <person name="Li K."/>
            <person name="Chen Z."/>
            <person name="Sun Y."/>
            <person name="Gao J."/>
        </authorList>
    </citation>
    <scope>NUCLEOTIDE SEQUENCE [LARGE SCALE GENOMIC DNA]</scope>
    <source>
        <strain evidence="1 2">MK-45</strain>
    </source>
</reference>
<gene>
    <name evidence="1" type="ORF">EJ357_47445</name>
</gene>
<dbReference type="KEGG" id="scya:EJ357_47445"/>
<accession>A0A3Q9EVL4</accession>
<sequence length="61" mass="6170">MLASSFCGSASCSHSELLRCGHRSGDGPCSATSEAPGLLIEMSDVSITLLGGLVGRPSCRT</sequence>
<dbReference type="AlphaFoldDB" id="A0A3Q9EVL4"/>
<protein>
    <submittedName>
        <fullName evidence="1">Uncharacterized protein</fullName>
    </submittedName>
</protein>
<name>A0A3Q9EVL4_9ACTN</name>